<reference evidence="3" key="1">
    <citation type="journal article" date="2019" name="Int. J. Syst. Evol. Microbiol.">
        <title>The Global Catalogue of Microorganisms (GCM) 10K type strain sequencing project: providing services to taxonomists for standard genome sequencing and annotation.</title>
        <authorList>
            <consortium name="The Broad Institute Genomics Platform"/>
            <consortium name="The Broad Institute Genome Sequencing Center for Infectious Disease"/>
            <person name="Wu L."/>
            <person name="Ma J."/>
        </authorList>
    </citation>
    <scope>NUCLEOTIDE SEQUENCE [LARGE SCALE GENOMIC DNA]</scope>
    <source>
        <strain evidence="3">CGMCC 1.18578</strain>
    </source>
</reference>
<evidence type="ECO:0000313" key="3">
    <source>
        <dbReference type="Proteomes" id="UP001596108"/>
    </source>
</evidence>
<evidence type="ECO:0000313" key="2">
    <source>
        <dbReference type="EMBL" id="MFC5528487.1"/>
    </source>
</evidence>
<feature type="coiled-coil region" evidence="1">
    <location>
        <begin position="19"/>
        <end position="46"/>
    </location>
</feature>
<sequence length="117" mass="14152">MSSREWKEANKEKQIEYKRKHYEKNKREVMRKAKEYKNEIKRWLEEYKSKLKCELCSENHPAALDFHHRDPTTKSFDIAQCLRLGKGRESILAEIEKCCVLCSNCHRKLHWKERISG</sequence>
<protein>
    <recommendedName>
        <fullName evidence="4">HNH endonuclease</fullName>
    </recommendedName>
</protein>
<proteinExistence type="predicted"/>
<dbReference type="RefSeq" id="WP_378110328.1">
    <property type="nucleotide sequence ID" value="NZ_JBHSNC010000010.1"/>
</dbReference>
<dbReference type="Proteomes" id="UP001596108">
    <property type="component" value="Unassembled WGS sequence"/>
</dbReference>
<keyword evidence="3" id="KW-1185">Reference proteome</keyword>
<gene>
    <name evidence="2" type="ORF">ACFPQ4_03345</name>
</gene>
<evidence type="ECO:0000256" key="1">
    <source>
        <dbReference type="SAM" id="Coils"/>
    </source>
</evidence>
<keyword evidence="1" id="KW-0175">Coiled coil</keyword>
<comment type="caution">
    <text evidence="2">The sequence shown here is derived from an EMBL/GenBank/DDBJ whole genome shotgun (WGS) entry which is preliminary data.</text>
</comment>
<dbReference type="EMBL" id="JBHSNC010000010">
    <property type="protein sequence ID" value="MFC5528487.1"/>
    <property type="molecule type" value="Genomic_DNA"/>
</dbReference>
<organism evidence="2 3">
    <name type="scientific">Cohnella yongneupensis</name>
    <dbReference type="NCBI Taxonomy" id="425006"/>
    <lineage>
        <taxon>Bacteria</taxon>
        <taxon>Bacillati</taxon>
        <taxon>Bacillota</taxon>
        <taxon>Bacilli</taxon>
        <taxon>Bacillales</taxon>
        <taxon>Paenibacillaceae</taxon>
        <taxon>Cohnella</taxon>
    </lineage>
</organism>
<evidence type="ECO:0008006" key="4">
    <source>
        <dbReference type="Google" id="ProtNLM"/>
    </source>
</evidence>
<name>A0ABW0QWS7_9BACL</name>
<accession>A0ABW0QWS7</accession>